<organism evidence="1 2">
    <name type="scientific">Cryptolaemus montrouzieri</name>
    <dbReference type="NCBI Taxonomy" id="559131"/>
    <lineage>
        <taxon>Eukaryota</taxon>
        <taxon>Metazoa</taxon>
        <taxon>Ecdysozoa</taxon>
        <taxon>Arthropoda</taxon>
        <taxon>Hexapoda</taxon>
        <taxon>Insecta</taxon>
        <taxon>Pterygota</taxon>
        <taxon>Neoptera</taxon>
        <taxon>Endopterygota</taxon>
        <taxon>Coleoptera</taxon>
        <taxon>Polyphaga</taxon>
        <taxon>Cucujiformia</taxon>
        <taxon>Coccinelloidea</taxon>
        <taxon>Coccinellidae</taxon>
        <taxon>Scymninae</taxon>
        <taxon>Scymnini</taxon>
        <taxon>Cryptolaemus</taxon>
    </lineage>
</organism>
<dbReference type="AlphaFoldDB" id="A0ABD2N4P9"/>
<name>A0ABD2N4P9_9CUCU</name>
<proteinExistence type="predicted"/>
<sequence length="123" mass="13531">MVCVNSINPGRDEPVLLSSVKQININAGDSFGSLINIGDLQDHPVGSSSSPLIHYNFRYLPDKEPEYIQLIDQQRMDTSPDYTLKNLNISTGDLGLSEVVDNLSEIFNSDLSLSDQNMADSLT</sequence>
<gene>
    <name evidence="1" type="ORF">HHI36_015100</name>
</gene>
<dbReference type="Proteomes" id="UP001516400">
    <property type="component" value="Unassembled WGS sequence"/>
</dbReference>
<reference evidence="1 2" key="1">
    <citation type="journal article" date="2021" name="BMC Biol.">
        <title>Horizontally acquired antibacterial genes associated with adaptive radiation of ladybird beetles.</title>
        <authorList>
            <person name="Li H.S."/>
            <person name="Tang X.F."/>
            <person name="Huang Y.H."/>
            <person name="Xu Z.Y."/>
            <person name="Chen M.L."/>
            <person name="Du X.Y."/>
            <person name="Qiu B.Y."/>
            <person name="Chen P.T."/>
            <person name="Zhang W."/>
            <person name="Slipinski A."/>
            <person name="Escalona H.E."/>
            <person name="Waterhouse R.M."/>
            <person name="Zwick A."/>
            <person name="Pang H."/>
        </authorList>
    </citation>
    <scope>NUCLEOTIDE SEQUENCE [LARGE SCALE GENOMIC DNA]</scope>
    <source>
        <strain evidence="1">SYSU2018</strain>
    </source>
</reference>
<dbReference type="EMBL" id="JABFTP020000062">
    <property type="protein sequence ID" value="KAL3273670.1"/>
    <property type="molecule type" value="Genomic_DNA"/>
</dbReference>
<protein>
    <submittedName>
        <fullName evidence="1">Uncharacterized protein</fullName>
    </submittedName>
</protein>
<evidence type="ECO:0000313" key="2">
    <source>
        <dbReference type="Proteomes" id="UP001516400"/>
    </source>
</evidence>
<evidence type="ECO:0000313" key="1">
    <source>
        <dbReference type="EMBL" id="KAL3273670.1"/>
    </source>
</evidence>
<keyword evidence="2" id="KW-1185">Reference proteome</keyword>
<accession>A0ABD2N4P9</accession>
<comment type="caution">
    <text evidence="1">The sequence shown here is derived from an EMBL/GenBank/DDBJ whole genome shotgun (WGS) entry which is preliminary data.</text>
</comment>